<evidence type="ECO:0000313" key="2">
    <source>
        <dbReference type="Proteomes" id="UP001060215"/>
    </source>
</evidence>
<proteinExistence type="predicted"/>
<sequence>MINMHAYHAGGHILMNQILGIARHGSLEMKIAQRYEPSLSPIDRSESELQNIHIDQPDPGKLTSLHFYAWSKSNVLLSFFWSWIDCCGCLLLEASFRLETSFKMIYVTGRTTIIYAMVLVDNLQESGLRRSVHHYAAVASGLGG</sequence>
<dbReference type="EMBL" id="CM045770">
    <property type="protein sequence ID" value="KAI7990780.1"/>
    <property type="molecule type" value="Genomic_DNA"/>
</dbReference>
<reference evidence="1 2" key="1">
    <citation type="journal article" date="2022" name="Plant J.">
        <title>Chromosome-level genome of Camellia lanceoleosa provides a valuable resource for understanding genome evolution and self-incompatibility.</title>
        <authorList>
            <person name="Gong W."/>
            <person name="Xiao S."/>
            <person name="Wang L."/>
            <person name="Liao Z."/>
            <person name="Chang Y."/>
            <person name="Mo W."/>
            <person name="Hu G."/>
            <person name="Li W."/>
            <person name="Zhao G."/>
            <person name="Zhu H."/>
            <person name="Hu X."/>
            <person name="Ji K."/>
            <person name="Xiang X."/>
            <person name="Song Q."/>
            <person name="Yuan D."/>
            <person name="Jin S."/>
            <person name="Zhang L."/>
        </authorList>
    </citation>
    <scope>NUCLEOTIDE SEQUENCE [LARGE SCALE GENOMIC DNA]</scope>
    <source>
        <strain evidence="1">SQ_2022a</strain>
    </source>
</reference>
<keyword evidence="2" id="KW-1185">Reference proteome</keyword>
<accession>A0ACC0FQ12</accession>
<evidence type="ECO:0000313" key="1">
    <source>
        <dbReference type="EMBL" id="KAI7990780.1"/>
    </source>
</evidence>
<comment type="caution">
    <text evidence="1">The sequence shown here is derived from an EMBL/GenBank/DDBJ whole genome shotgun (WGS) entry which is preliminary data.</text>
</comment>
<dbReference type="Proteomes" id="UP001060215">
    <property type="component" value="Chromosome 13"/>
</dbReference>
<protein>
    <submittedName>
        <fullName evidence="1">Uncharacterized protein</fullName>
    </submittedName>
</protein>
<organism evidence="1 2">
    <name type="scientific">Camellia lanceoleosa</name>
    <dbReference type="NCBI Taxonomy" id="1840588"/>
    <lineage>
        <taxon>Eukaryota</taxon>
        <taxon>Viridiplantae</taxon>
        <taxon>Streptophyta</taxon>
        <taxon>Embryophyta</taxon>
        <taxon>Tracheophyta</taxon>
        <taxon>Spermatophyta</taxon>
        <taxon>Magnoliopsida</taxon>
        <taxon>eudicotyledons</taxon>
        <taxon>Gunneridae</taxon>
        <taxon>Pentapetalae</taxon>
        <taxon>asterids</taxon>
        <taxon>Ericales</taxon>
        <taxon>Theaceae</taxon>
        <taxon>Camellia</taxon>
    </lineage>
</organism>
<name>A0ACC0FQ12_9ERIC</name>
<gene>
    <name evidence="1" type="ORF">LOK49_LG12G00443</name>
</gene>